<comment type="similarity">
    <text evidence="1">Belongs to the ZC2HC1 family.</text>
</comment>
<evidence type="ECO:0000256" key="7">
    <source>
        <dbReference type="SAM" id="MobiDB-lite"/>
    </source>
</evidence>
<feature type="compositionally biased region" description="Basic and acidic residues" evidence="7">
    <location>
        <begin position="134"/>
        <end position="160"/>
    </location>
</feature>
<evidence type="ECO:0000256" key="3">
    <source>
        <dbReference type="ARBA" id="ARBA00022771"/>
    </source>
</evidence>
<feature type="region of interest" description="Disordered" evidence="7">
    <location>
        <begin position="1"/>
        <end position="43"/>
    </location>
</feature>
<dbReference type="PANTHER" id="PTHR14649">
    <property type="entry name" value="ZINC FINGER C2HC DOMAIN-CONTAINING PROTEIN 1C"/>
    <property type="match status" value="1"/>
</dbReference>
<evidence type="ECO:0000256" key="2">
    <source>
        <dbReference type="ARBA" id="ARBA00022723"/>
    </source>
</evidence>
<dbReference type="InterPro" id="IPR026104">
    <property type="entry name" value="ZNF_C2HC_dom_1C"/>
</dbReference>
<protein>
    <submittedName>
        <fullName evidence="9">Zinc finger, C2HC-type containing 1C</fullName>
    </submittedName>
</protein>
<dbReference type="AlphaFoldDB" id="A0A1A8JAY0"/>
<feature type="domain" description="C2HC/C3H-type" evidence="8">
    <location>
        <begin position="326"/>
        <end position="355"/>
    </location>
</feature>
<keyword evidence="3 6" id="KW-0863">Zinc-finger</keyword>
<evidence type="ECO:0000313" key="9">
    <source>
        <dbReference type="EMBL" id="SBR06726.1"/>
    </source>
</evidence>
<dbReference type="Pfam" id="PF13913">
    <property type="entry name" value="zf-C2HC_2"/>
    <property type="match status" value="1"/>
</dbReference>
<accession>A0A1A8JAY0</accession>
<feature type="region of interest" description="Disordered" evidence="7">
    <location>
        <begin position="129"/>
        <end position="160"/>
    </location>
</feature>
<organism evidence="9">
    <name type="scientific">Nothobranchius kuhntae</name>
    <name type="common">Beira killifish</name>
    <dbReference type="NCBI Taxonomy" id="321403"/>
    <lineage>
        <taxon>Eukaryota</taxon>
        <taxon>Metazoa</taxon>
        <taxon>Chordata</taxon>
        <taxon>Craniata</taxon>
        <taxon>Vertebrata</taxon>
        <taxon>Euteleostomi</taxon>
        <taxon>Actinopterygii</taxon>
        <taxon>Neopterygii</taxon>
        <taxon>Teleostei</taxon>
        <taxon>Neoteleostei</taxon>
        <taxon>Acanthomorphata</taxon>
        <taxon>Ovalentaria</taxon>
        <taxon>Atherinomorphae</taxon>
        <taxon>Cyprinodontiformes</taxon>
        <taxon>Nothobranchiidae</taxon>
        <taxon>Nothobranchius</taxon>
    </lineage>
</organism>
<proteinExistence type="inferred from homology"/>
<dbReference type="InterPro" id="IPR049899">
    <property type="entry name" value="Znf_C2HC_C3H"/>
</dbReference>
<dbReference type="PROSITE" id="PS52027">
    <property type="entry name" value="ZF_C2HC_C3H"/>
    <property type="match status" value="1"/>
</dbReference>
<keyword evidence="5" id="KW-0175">Coiled coil</keyword>
<evidence type="ECO:0000259" key="8">
    <source>
        <dbReference type="PROSITE" id="PS52027"/>
    </source>
</evidence>
<reference evidence="9" key="2">
    <citation type="submission" date="2016-06" db="EMBL/GenBank/DDBJ databases">
        <title>The genome of a short-lived fish provides insights into sex chromosome evolution and the genetic control of aging.</title>
        <authorList>
            <person name="Reichwald K."/>
            <person name="Felder M."/>
            <person name="Petzold A."/>
            <person name="Koch P."/>
            <person name="Groth M."/>
            <person name="Platzer M."/>
        </authorList>
    </citation>
    <scope>NUCLEOTIDE SEQUENCE</scope>
    <source>
        <tissue evidence="9">Brain</tissue>
    </source>
</reference>
<keyword evidence="2" id="KW-0479">Metal-binding</keyword>
<keyword evidence="4" id="KW-0862">Zinc</keyword>
<sequence>MMPTGTQDSRIAGRTRVHTHSQCRTVSNKKKDQVEEPFPIKPVPHRRQTQTQVLFGLHEFEKITPSTQQRGHVMHQEYHSAGIRETRPLPSELPSEEQLMNRAIQENELLLLEKLWKVGEKVKAIQISSSDTTAGHDHKRGDGKHDVRPADWGEGHRKPMVSEHQRRELLYSRDVLLDESFYDLKQRKTQDQMTEDGFRNKYQVQQFRWDVSKHETEGVPRKGKLQNEPFRRDGKIYDWEEMDERYRKLNEASQRNTNWTREKEYKESMHSDKGGKQNTPEKIVQKPKQALTNQRSTILPRLPLHSSLQQQVEPELIDAAAAGSFQHLPCNICNRMFRSERLENHIQICAKVNLKHRPVFNSSTQRSKGSQLEEYLNTHVRNKTPEVLKKKRNWKNT</sequence>
<evidence type="ECO:0000256" key="4">
    <source>
        <dbReference type="ARBA" id="ARBA00022833"/>
    </source>
</evidence>
<evidence type="ECO:0000256" key="5">
    <source>
        <dbReference type="ARBA" id="ARBA00023054"/>
    </source>
</evidence>
<name>A0A1A8JAY0_NOTKU</name>
<evidence type="ECO:0000256" key="1">
    <source>
        <dbReference type="ARBA" id="ARBA00010843"/>
    </source>
</evidence>
<dbReference type="PANTHER" id="PTHR14649:SF1">
    <property type="entry name" value="ZINC FINGER C2HC DOMAIN-CONTAINING PROTEIN 1C"/>
    <property type="match status" value="1"/>
</dbReference>
<gene>
    <name evidence="9" type="primary">ZC2HC1C</name>
</gene>
<dbReference type="EMBL" id="HAED01020196">
    <property type="protein sequence ID" value="SBR06726.1"/>
    <property type="molecule type" value="Transcribed_RNA"/>
</dbReference>
<dbReference type="GO" id="GO:0008270">
    <property type="term" value="F:zinc ion binding"/>
    <property type="evidence" value="ECO:0007669"/>
    <property type="project" value="UniProtKB-KW"/>
</dbReference>
<feature type="region of interest" description="Disordered" evidence="7">
    <location>
        <begin position="253"/>
        <end position="288"/>
    </location>
</feature>
<reference evidence="9" key="1">
    <citation type="submission" date="2016-05" db="EMBL/GenBank/DDBJ databases">
        <authorList>
            <person name="Lavstsen T."/>
            <person name="Jespersen J.S."/>
        </authorList>
    </citation>
    <scope>NUCLEOTIDE SEQUENCE</scope>
    <source>
        <tissue evidence="9">Brain</tissue>
    </source>
</reference>
<evidence type="ECO:0000256" key="6">
    <source>
        <dbReference type="PROSITE-ProRule" id="PRU01371"/>
    </source>
</evidence>
<feature type="compositionally biased region" description="Basic and acidic residues" evidence="7">
    <location>
        <begin position="260"/>
        <end position="275"/>
    </location>
</feature>